<protein>
    <submittedName>
        <fullName evidence="2">Uncharacterized protein</fullName>
    </submittedName>
</protein>
<gene>
    <name evidence="2" type="ORF">F5050DRAFT_1753410</name>
</gene>
<feature type="region of interest" description="Disordered" evidence="1">
    <location>
        <begin position="41"/>
        <end position="60"/>
    </location>
</feature>
<dbReference type="EMBL" id="MU790587">
    <property type="protein sequence ID" value="KAJ3997259.1"/>
    <property type="molecule type" value="Genomic_DNA"/>
</dbReference>
<feature type="region of interest" description="Disordered" evidence="1">
    <location>
        <begin position="215"/>
        <end position="236"/>
    </location>
</feature>
<evidence type="ECO:0000313" key="2">
    <source>
        <dbReference type="EMBL" id="KAJ3997259.1"/>
    </source>
</evidence>
<comment type="caution">
    <text evidence="2">The sequence shown here is derived from an EMBL/GenBank/DDBJ whole genome shotgun (WGS) entry which is preliminary data.</text>
</comment>
<evidence type="ECO:0000256" key="1">
    <source>
        <dbReference type="SAM" id="MobiDB-lite"/>
    </source>
</evidence>
<dbReference type="Proteomes" id="UP001163828">
    <property type="component" value="Unassembled WGS sequence"/>
</dbReference>
<reference evidence="2" key="1">
    <citation type="submission" date="2022-08" db="EMBL/GenBank/DDBJ databases">
        <authorList>
            <consortium name="DOE Joint Genome Institute"/>
            <person name="Min B."/>
            <person name="Riley R."/>
            <person name="Sierra-Patev S."/>
            <person name="Naranjo-Ortiz M."/>
            <person name="Looney B."/>
            <person name="Konkel Z."/>
            <person name="Slot J.C."/>
            <person name="Sakamoto Y."/>
            <person name="Steenwyk J.L."/>
            <person name="Rokas A."/>
            <person name="Carro J."/>
            <person name="Camarero S."/>
            <person name="Ferreira P."/>
            <person name="Molpeceres G."/>
            <person name="Ruiz-Duenas F.J."/>
            <person name="Serrano A."/>
            <person name="Henrissat B."/>
            <person name="Drula E."/>
            <person name="Hughes K.W."/>
            <person name="Mata J.L."/>
            <person name="Ishikawa N.K."/>
            <person name="Vargas-Isla R."/>
            <person name="Ushijima S."/>
            <person name="Smith C.A."/>
            <person name="Ahrendt S."/>
            <person name="Andreopoulos W."/>
            <person name="He G."/>
            <person name="Labutti K."/>
            <person name="Lipzen A."/>
            <person name="Ng V."/>
            <person name="Sandor L."/>
            <person name="Barry K."/>
            <person name="Martinez A.T."/>
            <person name="Xiao Y."/>
            <person name="Gibbons J.G."/>
            <person name="Terashima K."/>
            <person name="Hibbett D.S."/>
            <person name="Grigoriev I.V."/>
        </authorList>
    </citation>
    <scope>NUCLEOTIDE SEQUENCE</scope>
    <source>
        <strain evidence="2">TFB10827</strain>
    </source>
</reference>
<keyword evidence="3" id="KW-1185">Reference proteome</keyword>
<feature type="compositionally biased region" description="Low complexity" evidence="1">
    <location>
        <begin position="215"/>
        <end position="228"/>
    </location>
</feature>
<sequence length="282" mass="31214">MPDSESPSSDSSATSPALDMTQMMAQMAQMIAAAQIIAQSNPPTVSVPPPPPFASSDTTPARESLYSSFPNVEEKHILEITRHEFRPFGLRKIDVRVRSKADVADGGIEALDKSQGSVKDYPTLDSMLVPLSIYFSILISYAFIGGKPEIGCALAIHSHSYIASLVEMAKEFQWSYVLEYHVQYMNIRRQEMKQGNYLGWGPIDAQLYTRVTAHPKPASSAFPSSSKRPSQERDISKQMCHAWNDGKCSDPCPGGRVHGCRTCRAKDHTWKDAKCPGPKSRY</sequence>
<organism evidence="2 3">
    <name type="scientific">Lentinula boryana</name>
    <dbReference type="NCBI Taxonomy" id="40481"/>
    <lineage>
        <taxon>Eukaryota</taxon>
        <taxon>Fungi</taxon>
        <taxon>Dikarya</taxon>
        <taxon>Basidiomycota</taxon>
        <taxon>Agaricomycotina</taxon>
        <taxon>Agaricomycetes</taxon>
        <taxon>Agaricomycetidae</taxon>
        <taxon>Agaricales</taxon>
        <taxon>Marasmiineae</taxon>
        <taxon>Omphalotaceae</taxon>
        <taxon>Lentinula</taxon>
    </lineage>
</organism>
<accession>A0ABQ8QFF4</accession>
<evidence type="ECO:0000313" key="3">
    <source>
        <dbReference type="Proteomes" id="UP001163828"/>
    </source>
</evidence>
<feature type="region of interest" description="Disordered" evidence="1">
    <location>
        <begin position="1"/>
        <end position="21"/>
    </location>
</feature>
<name>A0ABQ8QFF4_9AGAR</name>
<proteinExistence type="predicted"/>